<sequence length="179" mass="19674">MSEQSPAVVFIGAPASGKTRIGKRVAKSLELPFVDTDARVVAAHGPIPAIFEQHGEPRFRELERAEVARALTEHAVVSLGGGAVLDEQTQRDLASVRVVLLTTSPDAVAARLDNEKRPLLKDGVDAWVRLVEARRPIYERLATRTWDTSSRPIQHIADEIAAWVRDADGARPTETEENR</sequence>
<dbReference type="HAMAP" id="MF_00109">
    <property type="entry name" value="Shikimate_kinase"/>
    <property type="match status" value="1"/>
</dbReference>
<accession>A0A2M9CK77</accession>
<dbReference type="InterPro" id="IPR023000">
    <property type="entry name" value="Shikimate_kinase_CS"/>
</dbReference>
<evidence type="ECO:0000256" key="5">
    <source>
        <dbReference type="ARBA" id="ARBA00022679"/>
    </source>
</evidence>
<comment type="similarity">
    <text evidence="2 11">Belongs to the shikimate kinase family.</text>
</comment>
<evidence type="ECO:0000256" key="11">
    <source>
        <dbReference type="HAMAP-Rule" id="MF_00109"/>
    </source>
</evidence>
<comment type="catalytic activity">
    <reaction evidence="10 11">
        <text>shikimate + ATP = 3-phosphoshikimate + ADP + H(+)</text>
        <dbReference type="Rhea" id="RHEA:13121"/>
        <dbReference type="ChEBI" id="CHEBI:15378"/>
        <dbReference type="ChEBI" id="CHEBI:30616"/>
        <dbReference type="ChEBI" id="CHEBI:36208"/>
        <dbReference type="ChEBI" id="CHEBI:145989"/>
        <dbReference type="ChEBI" id="CHEBI:456216"/>
        <dbReference type="EC" id="2.7.1.71"/>
    </reaction>
</comment>
<dbReference type="Proteomes" id="UP000228758">
    <property type="component" value="Unassembled WGS sequence"/>
</dbReference>
<feature type="binding site" evidence="11">
    <location>
        <position position="37"/>
    </location>
    <ligand>
        <name>substrate</name>
    </ligand>
</feature>
<dbReference type="Pfam" id="PF01202">
    <property type="entry name" value="SKI"/>
    <property type="match status" value="1"/>
</dbReference>
<reference evidence="12 13" key="1">
    <citation type="submission" date="2017-11" db="EMBL/GenBank/DDBJ databases">
        <title>Genomic Encyclopedia of Archaeal and Bacterial Type Strains, Phase II (KMG-II): From Individual Species to Whole Genera.</title>
        <authorList>
            <person name="Goeker M."/>
        </authorList>
    </citation>
    <scope>NUCLEOTIDE SEQUENCE [LARGE SCALE GENOMIC DNA]</scope>
    <source>
        <strain evidence="12 13">DSM 27393</strain>
    </source>
</reference>
<dbReference type="OrthoDB" id="9800332at2"/>
<keyword evidence="6 11" id="KW-0547">Nucleotide-binding</keyword>
<evidence type="ECO:0000256" key="10">
    <source>
        <dbReference type="ARBA" id="ARBA00048567"/>
    </source>
</evidence>
<evidence type="ECO:0000256" key="7">
    <source>
        <dbReference type="ARBA" id="ARBA00022777"/>
    </source>
</evidence>
<dbReference type="PANTHER" id="PTHR21087">
    <property type="entry name" value="SHIKIMATE KINASE"/>
    <property type="match status" value="1"/>
</dbReference>
<dbReference type="EMBL" id="PGFF01000001">
    <property type="protein sequence ID" value="PJJ72301.1"/>
    <property type="molecule type" value="Genomic_DNA"/>
</dbReference>
<dbReference type="UniPathway" id="UPA00053">
    <property type="reaction ID" value="UER00088"/>
</dbReference>
<comment type="cofactor">
    <cofactor evidence="11">
        <name>Mg(2+)</name>
        <dbReference type="ChEBI" id="CHEBI:18420"/>
    </cofactor>
    <text evidence="11">Binds 1 Mg(2+) ion per subunit.</text>
</comment>
<dbReference type="EC" id="2.7.1.71" evidence="3 11"/>
<evidence type="ECO:0000256" key="3">
    <source>
        <dbReference type="ARBA" id="ARBA00012154"/>
    </source>
</evidence>
<organism evidence="12 13">
    <name type="scientific">Diaminobutyricimonas aerilata</name>
    <dbReference type="NCBI Taxonomy" id="1162967"/>
    <lineage>
        <taxon>Bacteria</taxon>
        <taxon>Bacillati</taxon>
        <taxon>Actinomycetota</taxon>
        <taxon>Actinomycetes</taxon>
        <taxon>Micrococcales</taxon>
        <taxon>Microbacteriaceae</taxon>
        <taxon>Diaminobutyricimonas</taxon>
    </lineage>
</organism>
<dbReference type="GO" id="GO:0004765">
    <property type="term" value="F:shikimate kinase activity"/>
    <property type="evidence" value="ECO:0007669"/>
    <property type="project" value="UniProtKB-UniRule"/>
</dbReference>
<dbReference type="GO" id="GO:0005524">
    <property type="term" value="F:ATP binding"/>
    <property type="evidence" value="ECO:0007669"/>
    <property type="project" value="UniProtKB-UniRule"/>
</dbReference>
<feature type="binding site" evidence="11">
    <location>
        <position position="134"/>
    </location>
    <ligand>
        <name>substrate</name>
    </ligand>
</feature>
<keyword evidence="4 11" id="KW-0028">Amino-acid biosynthesis</keyword>
<keyword evidence="7 11" id="KW-0418">Kinase</keyword>
<dbReference type="GO" id="GO:0005829">
    <property type="term" value="C:cytosol"/>
    <property type="evidence" value="ECO:0007669"/>
    <property type="project" value="TreeGrafter"/>
</dbReference>
<gene>
    <name evidence="11" type="primary">aroK</name>
    <name evidence="12" type="ORF">CLV46_1868</name>
</gene>
<keyword evidence="9 11" id="KW-0057">Aromatic amino acid biosynthesis</keyword>
<dbReference type="InterPro" id="IPR027417">
    <property type="entry name" value="P-loop_NTPase"/>
</dbReference>
<feature type="binding site" evidence="11">
    <location>
        <position position="81"/>
    </location>
    <ligand>
        <name>substrate</name>
    </ligand>
</feature>
<keyword evidence="11" id="KW-0963">Cytoplasm</keyword>
<evidence type="ECO:0000256" key="9">
    <source>
        <dbReference type="ARBA" id="ARBA00023141"/>
    </source>
</evidence>
<dbReference type="GO" id="GO:0000287">
    <property type="term" value="F:magnesium ion binding"/>
    <property type="evidence" value="ECO:0007669"/>
    <property type="project" value="UniProtKB-UniRule"/>
</dbReference>
<keyword evidence="11" id="KW-0460">Magnesium</keyword>
<protein>
    <recommendedName>
        <fullName evidence="3 11">Shikimate kinase</fullName>
        <shortName evidence="11">SK</shortName>
        <ecNumber evidence="3 11">2.7.1.71</ecNumber>
    </recommendedName>
</protein>
<evidence type="ECO:0000313" key="13">
    <source>
        <dbReference type="Proteomes" id="UP000228758"/>
    </source>
</evidence>
<evidence type="ECO:0000256" key="6">
    <source>
        <dbReference type="ARBA" id="ARBA00022741"/>
    </source>
</evidence>
<proteinExistence type="inferred from homology"/>
<comment type="caution">
    <text evidence="12">The sequence shown here is derived from an EMBL/GenBank/DDBJ whole genome shotgun (WGS) entry which is preliminary data.</text>
</comment>
<evidence type="ECO:0000256" key="2">
    <source>
        <dbReference type="ARBA" id="ARBA00006997"/>
    </source>
</evidence>
<feature type="binding site" evidence="11">
    <location>
        <begin position="15"/>
        <end position="20"/>
    </location>
    <ligand>
        <name>ATP</name>
        <dbReference type="ChEBI" id="CHEBI:30616"/>
    </ligand>
</feature>
<keyword evidence="13" id="KW-1185">Reference proteome</keyword>
<feature type="binding site" evidence="11">
    <location>
        <position position="151"/>
    </location>
    <ligand>
        <name>ATP</name>
        <dbReference type="ChEBI" id="CHEBI:30616"/>
    </ligand>
</feature>
<dbReference type="GO" id="GO:0009423">
    <property type="term" value="P:chorismate biosynthetic process"/>
    <property type="evidence" value="ECO:0007669"/>
    <property type="project" value="UniProtKB-UniRule"/>
</dbReference>
<evidence type="ECO:0000313" key="12">
    <source>
        <dbReference type="EMBL" id="PJJ72301.1"/>
    </source>
</evidence>
<evidence type="ECO:0000256" key="1">
    <source>
        <dbReference type="ARBA" id="ARBA00004842"/>
    </source>
</evidence>
<name>A0A2M9CK77_9MICO</name>
<dbReference type="SUPFAM" id="SSF52540">
    <property type="entry name" value="P-loop containing nucleoside triphosphate hydrolases"/>
    <property type="match status" value="1"/>
</dbReference>
<evidence type="ECO:0000256" key="4">
    <source>
        <dbReference type="ARBA" id="ARBA00022605"/>
    </source>
</evidence>
<keyword evidence="11" id="KW-0479">Metal-binding</keyword>
<dbReference type="AlphaFoldDB" id="A0A2M9CK77"/>
<comment type="function">
    <text evidence="11">Catalyzes the specific phosphorylation of the 3-hydroxyl group of shikimic acid using ATP as a cosubstrate.</text>
</comment>
<dbReference type="GO" id="GO:0008652">
    <property type="term" value="P:amino acid biosynthetic process"/>
    <property type="evidence" value="ECO:0007669"/>
    <property type="project" value="UniProtKB-KW"/>
</dbReference>
<dbReference type="PANTHER" id="PTHR21087:SF16">
    <property type="entry name" value="SHIKIMATE KINASE 1, CHLOROPLASTIC"/>
    <property type="match status" value="1"/>
</dbReference>
<dbReference type="PROSITE" id="PS01128">
    <property type="entry name" value="SHIKIMATE_KINASE"/>
    <property type="match status" value="1"/>
</dbReference>
<feature type="binding site" evidence="11">
    <location>
        <position position="117"/>
    </location>
    <ligand>
        <name>ATP</name>
        <dbReference type="ChEBI" id="CHEBI:30616"/>
    </ligand>
</feature>
<dbReference type="InterPro" id="IPR031322">
    <property type="entry name" value="Shikimate/glucono_kinase"/>
</dbReference>
<keyword evidence="8 11" id="KW-0067">ATP-binding</keyword>
<keyword evidence="5 11" id="KW-0808">Transferase</keyword>
<comment type="subcellular location">
    <subcellularLocation>
        <location evidence="11">Cytoplasm</location>
    </subcellularLocation>
</comment>
<comment type="pathway">
    <text evidence="1 11">Metabolic intermediate biosynthesis; chorismate biosynthesis; chorismate from D-erythrose 4-phosphate and phosphoenolpyruvate: step 5/7.</text>
</comment>
<feature type="binding site" evidence="11">
    <location>
        <position position="19"/>
    </location>
    <ligand>
        <name>Mg(2+)</name>
        <dbReference type="ChEBI" id="CHEBI:18420"/>
    </ligand>
</feature>
<evidence type="ECO:0000256" key="8">
    <source>
        <dbReference type="ARBA" id="ARBA00022840"/>
    </source>
</evidence>
<comment type="subunit">
    <text evidence="11">Monomer.</text>
</comment>
<dbReference type="InterPro" id="IPR000623">
    <property type="entry name" value="Shikimate_kinase/TSH1"/>
</dbReference>
<dbReference type="Gene3D" id="3.40.50.300">
    <property type="entry name" value="P-loop containing nucleotide triphosphate hydrolases"/>
    <property type="match status" value="1"/>
</dbReference>
<dbReference type="RefSeq" id="WP_100364511.1">
    <property type="nucleotide sequence ID" value="NZ_PGFF01000001.1"/>
</dbReference>
<feature type="binding site" evidence="11">
    <location>
        <position position="60"/>
    </location>
    <ligand>
        <name>substrate</name>
    </ligand>
</feature>
<dbReference type="GO" id="GO:0009073">
    <property type="term" value="P:aromatic amino acid family biosynthetic process"/>
    <property type="evidence" value="ECO:0007669"/>
    <property type="project" value="UniProtKB-KW"/>
</dbReference>
<dbReference type="CDD" id="cd00464">
    <property type="entry name" value="SK"/>
    <property type="match status" value="1"/>
</dbReference>
<dbReference type="PRINTS" id="PR01100">
    <property type="entry name" value="SHIKIMTKNASE"/>
</dbReference>